<proteinExistence type="predicted"/>
<keyword evidence="4" id="KW-1185">Reference proteome</keyword>
<comment type="caution">
    <text evidence="3">The sequence shown here is derived from an EMBL/GenBank/DDBJ whole genome shotgun (WGS) entry which is preliminary data.</text>
</comment>
<organism evidence="3 4">
    <name type="scientific">Halonotius aquaticus</name>
    <dbReference type="NCBI Taxonomy" id="2216978"/>
    <lineage>
        <taxon>Archaea</taxon>
        <taxon>Methanobacteriati</taxon>
        <taxon>Methanobacteriota</taxon>
        <taxon>Stenosarchaea group</taxon>
        <taxon>Halobacteria</taxon>
        <taxon>Halobacteriales</taxon>
        <taxon>Haloferacaceae</taxon>
        <taxon>Halonotius</taxon>
    </lineage>
</organism>
<dbReference type="EMBL" id="QKNY01000007">
    <property type="protein sequence ID" value="RJX43617.1"/>
    <property type="molecule type" value="Genomic_DNA"/>
</dbReference>
<sequence length="339" mass="37002">MTERVATTTGLLPLPDPAKSELSDLKGHQKHDLISGTEGEEIAGAYAEYRREVIDDQQSAGLDRITEGQLRWDDMLAHPLTTHDNVDPNGIVRYYDNNNFYRDPQVRGDLDFSGDVADELDAAAEIVDDPADSLQAVLPGPYSLFDLASDEHYGDDADFFGAIADFLAGEVEAFPAHKTLTLHEPSLVENPPNEDLVERLADAVDTVASETDADVVVHTYFGALDETTYAHLMDADVEALGFDLVAGDRDETLSNITEFGTKDAAALGIADGQNTLVESADTLEERVEWFEDQIPVQEFDRLYLSTNTEPFYLPVNKHRAKLAAIAAAAGNVDAEEVTA</sequence>
<dbReference type="RefSeq" id="WP_120102146.1">
    <property type="nucleotide sequence ID" value="NZ_QKNY01000007.1"/>
</dbReference>
<dbReference type="Gene3D" id="3.20.20.210">
    <property type="match status" value="1"/>
</dbReference>
<dbReference type="InterPro" id="IPR013215">
    <property type="entry name" value="Cbl-indep_Met_Synth_N"/>
</dbReference>
<keyword evidence="3" id="KW-0808">Transferase</keyword>
<reference evidence="3 4" key="1">
    <citation type="submission" date="2018-06" db="EMBL/GenBank/DDBJ databases">
        <title>Halonotius sp. F13-13 a new haloarchaeeon isolated from a solar saltern from Isla Cristina, Huelva, Spain.</title>
        <authorList>
            <person name="Duran-Viseras A."/>
            <person name="Sanchez-Porro C."/>
            <person name="Ventosa A."/>
        </authorList>
    </citation>
    <scope>NUCLEOTIDE SEQUENCE [LARGE SCALE GENOMIC DNA]</scope>
    <source>
        <strain evidence="3 4">F13-13</strain>
    </source>
</reference>
<evidence type="ECO:0000256" key="1">
    <source>
        <dbReference type="SAM" id="MobiDB-lite"/>
    </source>
</evidence>
<dbReference type="Pfam" id="PF08267">
    <property type="entry name" value="Meth_synt_1"/>
    <property type="match status" value="1"/>
</dbReference>
<dbReference type="OrthoDB" id="33991at2157"/>
<feature type="compositionally biased region" description="Basic and acidic residues" evidence="1">
    <location>
        <begin position="18"/>
        <end position="32"/>
    </location>
</feature>
<gene>
    <name evidence="3" type="ORF">DM826_05035</name>
</gene>
<evidence type="ECO:0000313" key="3">
    <source>
        <dbReference type="EMBL" id="RJX43617.1"/>
    </source>
</evidence>
<evidence type="ECO:0000313" key="4">
    <source>
        <dbReference type="Proteomes" id="UP000276588"/>
    </source>
</evidence>
<dbReference type="GO" id="GO:0008652">
    <property type="term" value="P:amino acid biosynthetic process"/>
    <property type="evidence" value="ECO:0007669"/>
    <property type="project" value="InterPro"/>
</dbReference>
<feature type="domain" description="Cobalamin-independent methionine synthase MetE N-terminal" evidence="2">
    <location>
        <begin position="86"/>
        <end position="282"/>
    </location>
</feature>
<dbReference type="GO" id="GO:0008270">
    <property type="term" value="F:zinc ion binding"/>
    <property type="evidence" value="ECO:0007669"/>
    <property type="project" value="InterPro"/>
</dbReference>
<name>A0A3A6PW92_9EURY</name>
<dbReference type="InterPro" id="IPR038071">
    <property type="entry name" value="UROD/MetE-like_sf"/>
</dbReference>
<dbReference type="SUPFAM" id="SSF51726">
    <property type="entry name" value="UROD/MetE-like"/>
    <property type="match status" value="1"/>
</dbReference>
<dbReference type="Proteomes" id="UP000276588">
    <property type="component" value="Unassembled WGS sequence"/>
</dbReference>
<keyword evidence="3" id="KW-0489">Methyltransferase</keyword>
<accession>A0A3A6PW92</accession>
<feature type="compositionally biased region" description="Polar residues" evidence="1">
    <location>
        <begin position="1"/>
        <end position="10"/>
    </location>
</feature>
<dbReference type="AlphaFoldDB" id="A0A3A6PW92"/>
<evidence type="ECO:0000259" key="2">
    <source>
        <dbReference type="Pfam" id="PF08267"/>
    </source>
</evidence>
<dbReference type="GO" id="GO:0003871">
    <property type="term" value="F:5-methyltetrahydropteroyltriglutamate-homocysteine S-methyltransferase activity"/>
    <property type="evidence" value="ECO:0007669"/>
    <property type="project" value="InterPro"/>
</dbReference>
<feature type="region of interest" description="Disordered" evidence="1">
    <location>
        <begin position="1"/>
        <end position="32"/>
    </location>
</feature>
<dbReference type="GO" id="GO:0032259">
    <property type="term" value="P:methylation"/>
    <property type="evidence" value="ECO:0007669"/>
    <property type="project" value="UniProtKB-KW"/>
</dbReference>
<protein>
    <submittedName>
        <fullName evidence="3">5-methyltetrahydropteroyltriglutamate--homocysteine methyltransferase</fullName>
    </submittedName>
</protein>